<keyword evidence="3 8" id="KW-0812">Transmembrane</keyword>
<dbReference type="KEGG" id="tdl:TDEL_0C00480"/>
<dbReference type="OrthoDB" id="10012212at2759"/>
<dbReference type="RefSeq" id="XP_003680148.1">
    <property type="nucleotide sequence ID" value="XM_003680100.1"/>
</dbReference>
<feature type="transmembrane region" description="Helical" evidence="8">
    <location>
        <begin position="115"/>
        <end position="133"/>
    </location>
</feature>
<dbReference type="STRING" id="1076872.G8ZQZ5"/>
<dbReference type="AlphaFoldDB" id="G8ZQZ5"/>
<dbReference type="GO" id="GO:0006624">
    <property type="term" value="P:vacuolar protein processing"/>
    <property type="evidence" value="ECO:0007669"/>
    <property type="project" value="EnsemblFungi"/>
</dbReference>
<evidence type="ECO:0000313" key="10">
    <source>
        <dbReference type="Proteomes" id="UP000005627"/>
    </source>
</evidence>
<dbReference type="GO" id="GO:0005773">
    <property type="term" value="C:vacuole"/>
    <property type="evidence" value="ECO:0007669"/>
    <property type="project" value="GOC"/>
</dbReference>
<feature type="compositionally biased region" description="Low complexity" evidence="7">
    <location>
        <begin position="141"/>
        <end position="153"/>
    </location>
</feature>
<proteinExistence type="inferred from homology"/>
<keyword evidence="5 8" id="KW-1133">Transmembrane helix</keyword>
<feature type="compositionally biased region" description="Basic and acidic residues" evidence="7">
    <location>
        <begin position="168"/>
        <end position="178"/>
    </location>
</feature>
<feature type="region of interest" description="Disordered" evidence="7">
    <location>
        <begin position="141"/>
        <end position="178"/>
    </location>
</feature>
<feature type="transmembrane region" description="Helical" evidence="8">
    <location>
        <begin position="20"/>
        <end position="38"/>
    </location>
</feature>
<dbReference type="PANTHER" id="PTHR13505">
    <property type="entry name" value="TRANSMEMBRANE PROTEIN 208"/>
    <property type="match status" value="1"/>
</dbReference>
<accession>G8ZQZ5</accession>
<organism evidence="9 10">
    <name type="scientific">Torulaspora delbrueckii</name>
    <name type="common">Yeast</name>
    <name type="synonym">Candida colliculosa</name>
    <dbReference type="NCBI Taxonomy" id="4950"/>
    <lineage>
        <taxon>Eukaryota</taxon>
        <taxon>Fungi</taxon>
        <taxon>Dikarya</taxon>
        <taxon>Ascomycota</taxon>
        <taxon>Saccharomycotina</taxon>
        <taxon>Saccharomycetes</taxon>
        <taxon>Saccharomycetales</taxon>
        <taxon>Saccharomycetaceae</taxon>
        <taxon>Torulaspora</taxon>
    </lineage>
</organism>
<evidence type="ECO:0000256" key="6">
    <source>
        <dbReference type="ARBA" id="ARBA00023136"/>
    </source>
</evidence>
<dbReference type="HOGENOM" id="CLU_094308_1_1_1"/>
<dbReference type="InterPro" id="IPR008506">
    <property type="entry name" value="SND2/TMEM208"/>
</dbReference>
<dbReference type="InParanoid" id="G8ZQZ5"/>
<evidence type="ECO:0000256" key="4">
    <source>
        <dbReference type="ARBA" id="ARBA00022824"/>
    </source>
</evidence>
<evidence type="ECO:0000256" key="7">
    <source>
        <dbReference type="SAM" id="MobiDB-lite"/>
    </source>
</evidence>
<evidence type="ECO:0000256" key="3">
    <source>
        <dbReference type="ARBA" id="ARBA00022692"/>
    </source>
</evidence>
<dbReference type="PANTHER" id="PTHR13505:SF7">
    <property type="entry name" value="TRANSMEMBRANE PROTEIN 208"/>
    <property type="match status" value="1"/>
</dbReference>
<keyword evidence="4" id="KW-0256">Endoplasmic reticulum</keyword>
<comment type="subcellular location">
    <subcellularLocation>
        <location evidence="1">Endoplasmic reticulum membrane</location>
        <topology evidence="1">Multi-pass membrane protein</topology>
    </subcellularLocation>
</comment>
<evidence type="ECO:0000256" key="2">
    <source>
        <dbReference type="ARBA" id="ARBA00009950"/>
    </source>
</evidence>
<dbReference type="Proteomes" id="UP000005627">
    <property type="component" value="Chromosome 3"/>
</dbReference>
<comment type="similarity">
    <text evidence="2">Belongs to the TMEM208 family.</text>
</comment>
<dbReference type="Pfam" id="PF05620">
    <property type="entry name" value="TMEM208_SND2"/>
    <property type="match status" value="1"/>
</dbReference>
<evidence type="ECO:0000256" key="1">
    <source>
        <dbReference type="ARBA" id="ARBA00004477"/>
    </source>
</evidence>
<evidence type="ECO:0008006" key="11">
    <source>
        <dbReference type="Google" id="ProtNLM"/>
    </source>
</evidence>
<dbReference type="eggNOG" id="KOG3269">
    <property type="taxonomic scope" value="Eukaryota"/>
</dbReference>
<dbReference type="EMBL" id="HE616744">
    <property type="protein sequence ID" value="CCE90937.1"/>
    <property type="molecule type" value="Genomic_DNA"/>
</dbReference>
<dbReference type="GeneID" id="11500272"/>
<dbReference type="GO" id="GO:0005789">
    <property type="term" value="C:endoplasmic reticulum membrane"/>
    <property type="evidence" value="ECO:0007669"/>
    <property type="project" value="UniProtKB-SubCell"/>
</dbReference>
<evidence type="ECO:0000313" key="9">
    <source>
        <dbReference type="EMBL" id="CCE90937.1"/>
    </source>
</evidence>
<protein>
    <recommendedName>
        <fullName evidence="11">DUF788 domain protein</fullName>
    </recommendedName>
</protein>
<reference evidence="9 10" key="1">
    <citation type="journal article" date="2011" name="Proc. Natl. Acad. Sci. U.S.A.">
        <title>Evolutionary erosion of yeast sex chromosomes by mating-type switching accidents.</title>
        <authorList>
            <person name="Gordon J.L."/>
            <person name="Armisen D."/>
            <person name="Proux-Wera E."/>
            <person name="Oheigeartaigh S.S."/>
            <person name="Byrne K.P."/>
            <person name="Wolfe K.H."/>
        </authorList>
    </citation>
    <scope>NUCLEOTIDE SEQUENCE [LARGE SCALE GENOMIC DNA]</scope>
    <source>
        <strain evidence="10">ATCC 10662 / CBS 1146 / NBRC 0425 / NCYC 2629 / NRRL Y-866</strain>
    </source>
</reference>
<evidence type="ECO:0000256" key="5">
    <source>
        <dbReference type="ARBA" id="ARBA00022989"/>
    </source>
</evidence>
<gene>
    <name evidence="9" type="primary">TDEL0C00480</name>
    <name evidence="9" type="ORF">TDEL_0C00480</name>
</gene>
<keyword evidence="6 8" id="KW-0472">Membrane</keyword>
<dbReference type="FunCoup" id="G8ZQZ5">
    <property type="interactions" value="150"/>
</dbReference>
<name>G8ZQZ5_TORDE</name>
<sequence>MAGKAGKKQAQTNLAVLSRLYQVSLPIVALAILKQFYLGEGFGALLRFALLHVPMIGCIYVLDKSGRPHFDSKGKLLREGSDLSQTGGLTEYLFDLVYLSLFGDFGKILFSTNKLWYVLLLVPVYAGWKLYGLKNQFMQKQQQQQQQQQQAPQPEAEARSKRQQKREKRGDRPHVKYR</sequence>
<keyword evidence="10" id="KW-1185">Reference proteome</keyword>
<evidence type="ECO:0000256" key="8">
    <source>
        <dbReference type="SAM" id="Phobius"/>
    </source>
</evidence>